<evidence type="ECO:0000313" key="1">
    <source>
        <dbReference type="EMBL" id="JAH12709.1"/>
    </source>
</evidence>
<accession>A0A0E9Q7G7</accession>
<protein>
    <submittedName>
        <fullName evidence="1">Uncharacterized protein</fullName>
    </submittedName>
</protein>
<name>A0A0E9Q7G7_ANGAN</name>
<organism evidence="1">
    <name type="scientific">Anguilla anguilla</name>
    <name type="common">European freshwater eel</name>
    <name type="synonym">Muraena anguilla</name>
    <dbReference type="NCBI Taxonomy" id="7936"/>
    <lineage>
        <taxon>Eukaryota</taxon>
        <taxon>Metazoa</taxon>
        <taxon>Chordata</taxon>
        <taxon>Craniata</taxon>
        <taxon>Vertebrata</taxon>
        <taxon>Euteleostomi</taxon>
        <taxon>Actinopterygii</taxon>
        <taxon>Neopterygii</taxon>
        <taxon>Teleostei</taxon>
        <taxon>Anguilliformes</taxon>
        <taxon>Anguillidae</taxon>
        <taxon>Anguilla</taxon>
    </lineage>
</organism>
<proteinExistence type="predicted"/>
<sequence>MVCMLFSNRPGTTAYDEGDDHANSWKHMSSQHTVIYALIQCHSRPG</sequence>
<dbReference type="AlphaFoldDB" id="A0A0E9Q7G7"/>
<dbReference type="EMBL" id="GBXM01095868">
    <property type="protein sequence ID" value="JAH12709.1"/>
    <property type="molecule type" value="Transcribed_RNA"/>
</dbReference>
<reference evidence="1" key="2">
    <citation type="journal article" date="2015" name="Fish Shellfish Immunol.">
        <title>Early steps in the European eel (Anguilla anguilla)-Vibrio vulnificus interaction in the gills: Role of the RtxA13 toxin.</title>
        <authorList>
            <person name="Callol A."/>
            <person name="Pajuelo D."/>
            <person name="Ebbesson L."/>
            <person name="Teles M."/>
            <person name="MacKenzie S."/>
            <person name="Amaro C."/>
        </authorList>
    </citation>
    <scope>NUCLEOTIDE SEQUENCE</scope>
</reference>
<reference evidence="1" key="1">
    <citation type="submission" date="2014-11" db="EMBL/GenBank/DDBJ databases">
        <authorList>
            <person name="Amaro Gonzalez C."/>
        </authorList>
    </citation>
    <scope>NUCLEOTIDE SEQUENCE</scope>
</reference>